<comment type="caution">
    <text evidence="1">The sequence shown here is derived from an EMBL/GenBank/DDBJ whole genome shotgun (WGS) entry which is preliminary data.</text>
</comment>
<reference evidence="1 2" key="1">
    <citation type="submission" date="2009-04" db="EMBL/GenBank/DDBJ databases">
        <authorList>
            <person name="Sebastian Y."/>
            <person name="Madupu R."/>
            <person name="Durkin A.S."/>
            <person name="Torralba M."/>
            <person name="Methe B."/>
            <person name="Sutton G.G."/>
            <person name="Strausberg R.L."/>
            <person name="Nelson K.E."/>
        </authorList>
    </citation>
    <scope>NUCLEOTIDE SEQUENCE [LARGE SCALE GENOMIC DNA]</scope>
    <source>
        <strain evidence="2">ATCC 35406 / BCRC 14492 / JCM 8526 / NCTC 13058 / HG 370</strain>
    </source>
</reference>
<organism evidence="1 2">
    <name type="scientific">Porphyromonas endodontalis (strain ATCC 35406 / DSM 24491 / JCM 8526 / CCUG 16442 / BCRC 14492 / NCTC 13058 / HG 370)</name>
    <name type="common">Bacteroides endodontalis</name>
    <dbReference type="NCBI Taxonomy" id="553175"/>
    <lineage>
        <taxon>Bacteria</taxon>
        <taxon>Pseudomonadati</taxon>
        <taxon>Bacteroidota</taxon>
        <taxon>Bacteroidia</taxon>
        <taxon>Bacteroidales</taxon>
        <taxon>Porphyromonadaceae</taxon>
        <taxon>Porphyromonas</taxon>
    </lineage>
</organism>
<evidence type="ECO:0000313" key="1">
    <source>
        <dbReference type="EMBL" id="EEN83495.1"/>
    </source>
</evidence>
<dbReference type="STRING" id="553175.POREN0001_0512"/>
<sequence length="50" mass="5945">MSLLFYYSVSREGAFKNKNYALEGQKYVWIEKSSYFCRASNRVSQLVIRL</sequence>
<keyword evidence="2" id="KW-1185">Reference proteome</keyword>
<proteinExistence type="predicted"/>
<evidence type="ECO:0000313" key="2">
    <source>
        <dbReference type="Proteomes" id="UP000004295"/>
    </source>
</evidence>
<protein>
    <submittedName>
        <fullName evidence="1">Uncharacterized protein</fullName>
    </submittedName>
</protein>
<gene>
    <name evidence="1" type="ORF">POREN0001_0512</name>
</gene>
<dbReference type="EMBL" id="ACNN01000007">
    <property type="protein sequence ID" value="EEN83495.1"/>
    <property type="molecule type" value="Genomic_DNA"/>
</dbReference>
<accession>C3J8J6</accession>
<name>C3J8J6_POREA</name>
<dbReference type="Proteomes" id="UP000004295">
    <property type="component" value="Unassembled WGS sequence"/>
</dbReference>
<dbReference type="AlphaFoldDB" id="C3J8J6"/>